<feature type="compositionally biased region" description="Polar residues" evidence="1">
    <location>
        <begin position="1168"/>
        <end position="1178"/>
    </location>
</feature>
<feature type="compositionally biased region" description="Polar residues" evidence="1">
    <location>
        <begin position="1"/>
        <end position="16"/>
    </location>
</feature>
<feature type="region of interest" description="Disordered" evidence="1">
    <location>
        <begin position="178"/>
        <end position="235"/>
    </location>
</feature>
<feature type="compositionally biased region" description="Basic and acidic residues" evidence="1">
    <location>
        <begin position="653"/>
        <end position="680"/>
    </location>
</feature>
<evidence type="ECO:0000256" key="1">
    <source>
        <dbReference type="SAM" id="MobiDB-lite"/>
    </source>
</evidence>
<feature type="region of interest" description="Disordered" evidence="1">
    <location>
        <begin position="387"/>
        <end position="440"/>
    </location>
</feature>
<feature type="compositionally biased region" description="Polar residues" evidence="1">
    <location>
        <begin position="333"/>
        <end position="342"/>
    </location>
</feature>
<sequence>MTATAASQTRQPSLTGSDVIRPLPAGAEDVSKKVRSRRARLPRSQSTSNMLDALEVSSRSVRYEPRDIKGEPVERNNLRELAKFFRTTAPPVNHDNNNCLPLTRPAVGESRKHSLQALMKRRRATKLGTQSLQLQVSDKVVTKKTIEGYPYATIALPNQPESEGPWFRSQYPVFTDTGFQHLSGPPRWPERTTSRGALSPKSPTQTQPTERPGAEPRLSERNLDPAERINSVSPEDFKNFTQARLIAASFLRNLAEDTHSTQSPDAEPQQPVGQGKPKTLAEEERLQSSLLPPSSCKPGDLQHKNATIEFPATPPPSGQLQQFEWPDVVINSAGASPATSPRSLLDRRRQASLSNLDTGPMSPSSRNLPKKMLNVATQHGLAVPEEKLLPESPGFPNMLAEMSFPSPPKSSRPHSPTSDPSSEVPTPFAARSAPIVRPRTSSRNAITTLAGAVSLNEVVMRSARPALRQSQSEYTLRVSNDMKARKPDASGPGPDASTGTAVAELATSSPRLIEPPLPVDGGSRARSKTIGSFVTACEDDGLSKVPSVLNEKELHRQSASSFMTTTSESYSLSTVTNRQSTKSNATTVSVVDKSPKADPTKIEPSHTAVDSASPDVIQVLPSQQGAANVLDANSLLPTSPTASSGASKSVSIAERRMTRGGRFSESKKQSIDLNHSDSRPALRTASSFDSVDSPVLGWFPRSVPSTVVTHGPSPLAQIAHSVAVSDFAGNKDERRARSTAPVQGPKQLEISRNKIEILGKAPEVIAHIPTAGKAENRTWSMSPIMAAEIEPEPSANPESVWFTISPLIVVAEIEPEALPSTPAPTLRMSRILTAETPSAPYLPAKSPRRPHYASRTLSRQFALPVKVATAPAEPTRHAAPSNVNNIGRSSLPAIPAASKARALKRLSLPIHVMGSNAPPTSWDRTFTSRLRESQVAYEPEHEPEHEHDLDHTPEDMAEPTPRRRSSVVKERFQQAKMAREKEIADLVAKTATSAPADPEDQQQSAGEKQLGEEANREQVSTTDEIERRIQCLEEDSDAWLSVLDPLLSNMTRTLKEMKKEGKRDPLLMNEFIIDMAAEARRFTYCSNRGDGDANGPGPVLFEGFDGAHQEAEPKAATKPEQETNVRIKKTGRGRSPSRIARLRLPLDQPQSKGDEELQKVAVVDVAQSPGQTITAPTRTSDESPRTPKQHEFEAHMAVFKRIQAQEAMMGQLMTKWGLSYVTPRPSQESTRPIDTTSLAGYPDSKMHGSSRSLNTIKLAVE</sequence>
<evidence type="ECO:0000313" key="2">
    <source>
        <dbReference type="EMBL" id="KAK9426742.1"/>
    </source>
</evidence>
<comment type="caution">
    <text evidence="2">The sequence shown here is derived from an EMBL/GenBank/DDBJ whole genome shotgun (WGS) entry which is preliminary data.</text>
</comment>
<feature type="region of interest" description="Disordered" evidence="1">
    <location>
        <begin position="466"/>
        <end position="526"/>
    </location>
</feature>
<feature type="compositionally biased region" description="Basic and acidic residues" evidence="1">
    <location>
        <begin position="967"/>
        <end position="979"/>
    </location>
</feature>
<name>A0ABR2VIH3_9PEZI</name>
<organism evidence="2 3">
    <name type="scientific">Seiridium unicorne</name>
    <dbReference type="NCBI Taxonomy" id="138068"/>
    <lineage>
        <taxon>Eukaryota</taxon>
        <taxon>Fungi</taxon>
        <taxon>Dikarya</taxon>
        <taxon>Ascomycota</taxon>
        <taxon>Pezizomycotina</taxon>
        <taxon>Sordariomycetes</taxon>
        <taxon>Xylariomycetidae</taxon>
        <taxon>Amphisphaeriales</taxon>
        <taxon>Sporocadaceae</taxon>
        <taxon>Seiridium</taxon>
    </lineage>
</organism>
<feature type="compositionally biased region" description="Polar residues" evidence="1">
    <location>
        <begin position="1224"/>
        <end position="1238"/>
    </location>
</feature>
<accession>A0ABR2VIH3</accession>
<proteinExistence type="predicted"/>
<feature type="compositionally biased region" description="Polar residues" evidence="1">
    <location>
        <begin position="351"/>
        <end position="367"/>
    </location>
</feature>
<dbReference type="EMBL" id="JARVKF010000001">
    <property type="protein sequence ID" value="KAK9426742.1"/>
    <property type="molecule type" value="Genomic_DNA"/>
</dbReference>
<feature type="region of interest" description="Disordered" evidence="1">
    <location>
        <begin position="1167"/>
        <end position="1188"/>
    </location>
</feature>
<feature type="compositionally biased region" description="Polar residues" evidence="1">
    <location>
        <begin position="468"/>
        <end position="478"/>
    </location>
</feature>
<gene>
    <name evidence="2" type="ORF">SUNI508_00269</name>
</gene>
<feature type="compositionally biased region" description="Basic and acidic residues" evidence="1">
    <location>
        <begin position="1179"/>
        <end position="1188"/>
    </location>
</feature>
<feature type="compositionally biased region" description="Basic and acidic residues" evidence="1">
    <location>
        <begin position="593"/>
        <end position="604"/>
    </location>
</feature>
<feature type="region of interest" description="Disordered" evidence="1">
    <location>
        <begin position="257"/>
        <end position="368"/>
    </location>
</feature>
<feature type="compositionally biased region" description="Basic and acidic residues" evidence="1">
    <location>
        <begin position="212"/>
        <end position="227"/>
    </location>
</feature>
<feature type="region of interest" description="Disordered" evidence="1">
    <location>
        <begin position="933"/>
        <end position="979"/>
    </location>
</feature>
<feature type="region of interest" description="Disordered" evidence="1">
    <location>
        <begin position="1"/>
        <end position="53"/>
    </location>
</feature>
<feature type="region of interest" description="Disordered" evidence="1">
    <location>
        <begin position="991"/>
        <end position="1022"/>
    </location>
</feature>
<reference evidence="2 3" key="1">
    <citation type="journal article" date="2024" name="J. Plant Pathol.">
        <title>Sequence and assembly of the genome of Seiridium unicorne, isolate CBS 538.82, causal agent of cypress canker disease.</title>
        <authorList>
            <person name="Scali E."/>
            <person name="Rocca G.D."/>
            <person name="Danti R."/>
            <person name="Garbelotto M."/>
            <person name="Barberini S."/>
            <person name="Baroncelli R."/>
            <person name="Emiliani G."/>
        </authorList>
    </citation>
    <scope>NUCLEOTIDE SEQUENCE [LARGE SCALE GENOMIC DNA]</scope>
    <source>
        <strain evidence="2 3">BM-138-508</strain>
    </source>
</reference>
<feature type="region of interest" description="Disordered" evidence="1">
    <location>
        <begin position="554"/>
        <end position="614"/>
    </location>
</feature>
<protein>
    <submittedName>
        <fullName evidence="2">Uncharacterized protein</fullName>
    </submittedName>
</protein>
<feature type="compositionally biased region" description="Basic and acidic residues" evidence="1">
    <location>
        <begin position="938"/>
        <end position="954"/>
    </location>
</feature>
<keyword evidence="3" id="KW-1185">Reference proteome</keyword>
<evidence type="ECO:0000313" key="3">
    <source>
        <dbReference type="Proteomes" id="UP001408356"/>
    </source>
</evidence>
<feature type="compositionally biased region" description="Polar residues" evidence="1">
    <location>
        <begin position="557"/>
        <end position="589"/>
    </location>
</feature>
<dbReference type="Proteomes" id="UP001408356">
    <property type="component" value="Unassembled WGS sequence"/>
</dbReference>
<feature type="compositionally biased region" description="Polar residues" evidence="1">
    <location>
        <begin position="635"/>
        <end position="650"/>
    </location>
</feature>
<feature type="region of interest" description="Disordered" evidence="1">
    <location>
        <begin position="1222"/>
        <end position="1261"/>
    </location>
</feature>
<feature type="region of interest" description="Disordered" evidence="1">
    <location>
        <begin position="634"/>
        <end position="686"/>
    </location>
</feature>